<dbReference type="STRING" id="1798495.A3C19_03720"/>
<dbReference type="InterPro" id="IPR027417">
    <property type="entry name" value="P-loop_NTPase"/>
</dbReference>
<evidence type="ECO:0000256" key="1">
    <source>
        <dbReference type="ARBA" id="ARBA00004496"/>
    </source>
</evidence>
<keyword evidence="5" id="KW-0819">tRNA processing</keyword>
<dbReference type="GO" id="GO:0016740">
    <property type="term" value="F:transferase activity"/>
    <property type="evidence" value="ECO:0007669"/>
    <property type="project" value="UniProtKB-KW"/>
</dbReference>
<keyword evidence="8" id="KW-0067">ATP-binding</keyword>
<dbReference type="SUPFAM" id="SSF52540">
    <property type="entry name" value="P-loop containing nucleoside triphosphate hydrolases"/>
    <property type="match status" value="1"/>
</dbReference>
<protein>
    <recommendedName>
        <fullName evidence="3">tRNA threonylcarbamoyladenosine biosynthesis protein TsaE</fullName>
    </recommendedName>
    <alternativeName>
        <fullName evidence="10">t(6)A37 threonylcarbamoyladenosine biosynthesis protein TsaE</fullName>
    </alternativeName>
</protein>
<proteinExistence type="inferred from homology"/>
<comment type="similarity">
    <text evidence="2">Belongs to the TsaE family.</text>
</comment>
<evidence type="ECO:0000256" key="2">
    <source>
        <dbReference type="ARBA" id="ARBA00007599"/>
    </source>
</evidence>
<evidence type="ECO:0000313" key="12">
    <source>
        <dbReference type="Proteomes" id="UP000178532"/>
    </source>
</evidence>
<comment type="subcellular location">
    <subcellularLocation>
        <location evidence="1">Cytoplasm</location>
    </subcellularLocation>
</comment>
<keyword evidence="4" id="KW-0963">Cytoplasm</keyword>
<dbReference type="PANTHER" id="PTHR33540:SF2">
    <property type="entry name" value="TRNA THREONYLCARBAMOYLADENOSINE BIOSYNTHESIS PROTEIN TSAE"/>
    <property type="match status" value="1"/>
</dbReference>
<dbReference type="GO" id="GO:0002949">
    <property type="term" value="P:tRNA threonylcarbamoyladenosine modification"/>
    <property type="evidence" value="ECO:0007669"/>
    <property type="project" value="InterPro"/>
</dbReference>
<evidence type="ECO:0000256" key="6">
    <source>
        <dbReference type="ARBA" id="ARBA00022723"/>
    </source>
</evidence>
<accession>A0A1F6DP74</accession>
<evidence type="ECO:0000256" key="7">
    <source>
        <dbReference type="ARBA" id="ARBA00022741"/>
    </source>
</evidence>
<keyword evidence="9" id="KW-0460">Magnesium</keyword>
<keyword evidence="11" id="KW-0808">Transferase</keyword>
<name>A0A1F6DP74_9BACT</name>
<dbReference type="GO" id="GO:0046872">
    <property type="term" value="F:metal ion binding"/>
    <property type="evidence" value="ECO:0007669"/>
    <property type="project" value="UniProtKB-KW"/>
</dbReference>
<reference evidence="11 12" key="1">
    <citation type="journal article" date="2016" name="Nat. Commun.">
        <title>Thousands of microbial genomes shed light on interconnected biogeochemical processes in an aquifer system.</title>
        <authorList>
            <person name="Anantharaman K."/>
            <person name="Brown C.T."/>
            <person name="Hug L.A."/>
            <person name="Sharon I."/>
            <person name="Castelle C.J."/>
            <person name="Probst A.J."/>
            <person name="Thomas B.C."/>
            <person name="Singh A."/>
            <person name="Wilkins M.J."/>
            <person name="Karaoz U."/>
            <person name="Brodie E.L."/>
            <person name="Williams K.H."/>
            <person name="Hubbard S.S."/>
            <person name="Banfield J.F."/>
        </authorList>
    </citation>
    <scope>NUCLEOTIDE SEQUENCE [LARGE SCALE GENOMIC DNA]</scope>
</reference>
<dbReference type="NCBIfam" id="TIGR00150">
    <property type="entry name" value="T6A_YjeE"/>
    <property type="match status" value="1"/>
</dbReference>
<dbReference type="InterPro" id="IPR003442">
    <property type="entry name" value="T6A_TsaE"/>
</dbReference>
<keyword evidence="6" id="KW-0479">Metal-binding</keyword>
<dbReference type="Pfam" id="PF02367">
    <property type="entry name" value="TsaE"/>
    <property type="match status" value="1"/>
</dbReference>
<dbReference type="GO" id="GO:0005737">
    <property type="term" value="C:cytoplasm"/>
    <property type="evidence" value="ECO:0007669"/>
    <property type="project" value="UniProtKB-SubCell"/>
</dbReference>
<dbReference type="Proteomes" id="UP000178532">
    <property type="component" value="Unassembled WGS sequence"/>
</dbReference>
<dbReference type="PANTHER" id="PTHR33540">
    <property type="entry name" value="TRNA THREONYLCARBAMOYLADENOSINE BIOSYNTHESIS PROTEIN TSAE"/>
    <property type="match status" value="1"/>
</dbReference>
<evidence type="ECO:0000256" key="9">
    <source>
        <dbReference type="ARBA" id="ARBA00022842"/>
    </source>
</evidence>
<comment type="caution">
    <text evidence="11">The sequence shown here is derived from an EMBL/GenBank/DDBJ whole genome shotgun (WGS) entry which is preliminary data.</text>
</comment>
<evidence type="ECO:0000256" key="8">
    <source>
        <dbReference type="ARBA" id="ARBA00022840"/>
    </source>
</evidence>
<dbReference type="EMBL" id="MFLI01000003">
    <property type="protein sequence ID" value="OGG62822.1"/>
    <property type="molecule type" value="Genomic_DNA"/>
</dbReference>
<dbReference type="Gene3D" id="3.40.50.300">
    <property type="entry name" value="P-loop containing nucleotide triphosphate hydrolases"/>
    <property type="match status" value="1"/>
</dbReference>
<evidence type="ECO:0000256" key="10">
    <source>
        <dbReference type="ARBA" id="ARBA00032441"/>
    </source>
</evidence>
<evidence type="ECO:0000313" key="11">
    <source>
        <dbReference type="EMBL" id="OGG62822.1"/>
    </source>
</evidence>
<evidence type="ECO:0000256" key="3">
    <source>
        <dbReference type="ARBA" id="ARBA00019010"/>
    </source>
</evidence>
<sequence>MEKAIRTLVELEAEAARFARGLASRERGATFVTLQGELGAGKTAFTQAVARALDVTETVTSPTFVLEKIYLLNGRQFKRLIHIDAYRLEKAGDLAPLGFDELVQDAGNLILLEWPEKVSDALPIPAVRISFVAHTDGSRTITYD</sequence>
<dbReference type="AlphaFoldDB" id="A0A1F6DP74"/>
<evidence type="ECO:0000256" key="5">
    <source>
        <dbReference type="ARBA" id="ARBA00022694"/>
    </source>
</evidence>
<organism evidence="11 12">
    <name type="scientific">Candidatus Kaiserbacteria bacterium RIFCSPHIGHO2_02_FULL_54_22</name>
    <dbReference type="NCBI Taxonomy" id="1798495"/>
    <lineage>
        <taxon>Bacteria</taxon>
        <taxon>Candidatus Kaiseribacteriota</taxon>
    </lineage>
</organism>
<dbReference type="GO" id="GO:0005524">
    <property type="term" value="F:ATP binding"/>
    <property type="evidence" value="ECO:0007669"/>
    <property type="project" value="UniProtKB-KW"/>
</dbReference>
<gene>
    <name evidence="11" type="ORF">A3C19_03720</name>
</gene>
<keyword evidence="7" id="KW-0547">Nucleotide-binding</keyword>
<evidence type="ECO:0000256" key="4">
    <source>
        <dbReference type="ARBA" id="ARBA00022490"/>
    </source>
</evidence>